<dbReference type="Gramene" id="TuG1812G0200002915.01.T02">
    <property type="protein sequence ID" value="TuG1812G0200002915.01.T02"/>
    <property type="gene ID" value="TuG1812G0200002915.01"/>
</dbReference>
<evidence type="ECO:0000313" key="3">
    <source>
        <dbReference type="Proteomes" id="UP000015106"/>
    </source>
</evidence>
<protein>
    <submittedName>
        <fullName evidence="2">Uncharacterized protein</fullName>
    </submittedName>
</protein>
<gene>
    <name evidence="2" type="primary">LOC125537445</name>
</gene>
<sequence length="114" mass="12437">WDTRDAPRAPSAAKLRRLRRPPRAVGWRRWTLSHGGLHRLPRASRDHPHPLREAPSSREDFVAWLADNFMTRPASASSRATSSTVPPCSPPGAAATASSTSPRPAPSTASWTPK</sequence>
<accession>A0A8R7THJ3</accession>
<reference evidence="2" key="3">
    <citation type="submission" date="2022-06" db="UniProtKB">
        <authorList>
            <consortium name="EnsemblPlants"/>
        </authorList>
    </citation>
    <scope>IDENTIFICATION</scope>
</reference>
<feature type="compositionally biased region" description="Basic and acidic residues" evidence="1">
    <location>
        <begin position="43"/>
        <end position="55"/>
    </location>
</feature>
<dbReference type="AlphaFoldDB" id="A0A8R7THJ3"/>
<feature type="region of interest" description="Disordered" evidence="1">
    <location>
        <begin position="1"/>
        <end position="55"/>
    </location>
</feature>
<keyword evidence="3" id="KW-1185">Reference proteome</keyword>
<reference evidence="3" key="1">
    <citation type="journal article" date="2013" name="Nature">
        <title>Draft genome of the wheat A-genome progenitor Triticum urartu.</title>
        <authorList>
            <person name="Ling H.Q."/>
            <person name="Zhao S."/>
            <person name="Liu D."/>
            <person name="Wang J."/>
            <person name="Sun H."/>
            <person name="Zhang C."/>
            <person name="Fan H."/>
            <person name="Li D."/>
            <person name="Dong L."/>
            <person name="Tao Y."/>
            <person name="Gao C."/>
            <person name="Wu H."/>
            <person name="Li Y."/>
            <person name="Cui Y."/>
            <person name="Guo X."/>
            <person name="Zheng S."/>
            <person name="Wang B."/>
            <person name="Yu K."/>
            <person name="Liang Q."/>
            <person name="Yang W."/>
            <person name="Lou X."/>
            <person name="Chen J."/>
            <person name="Feng M."/>
            <person name="Jian J."/>
            <person name="Zhang X."/>
            <person name="Luo G."/>
            <person name="Jiang Y."/>
            <person name="Liu J."/>
            <person name="Wang Z."/>
            <person name="Sha Y."/>
            <person name="Zhang B."/>
            <person name="Wu H."/>
            <person name="Tang D."/>
            <person name="Shen Q."/>
            <person name="Xue P."/>
            <person name="Zou S."/>
            <person name="Wang X."/>
            <person name="Liu X."/>
            <person name="Wang F."/>
            <person name="Yang Y."/>
            <person name="An X."/>
            <person name="Dong Z."/>
            <person name="Zhang K."/>
            <person name="Zhang X."/>
            <person name="Luo M.C."/>
            <person name="Dvorak J."/>
            <person name="Tong Y."/>
            <person name="Wang J."/>
            <person name="Yang H."/>
            <person name="Li Z."/>
            <person name="Wang D."/>
            <person name="Zhang A."/>
            <person name="Wang J."/>
        </authorList>
    </citation>
    <scope>NUCLEOTIDE SEQUENCE</scope>
    <source>
        <strain evidence="3">cv. G1812</strain>
    </source>
</reference>
<organism evidence="2 3">
    <name type="scientific">Triticum urartu</name>
    <name type="common">Red wild einkorn</name>
    <name type="synonym">Crithodium urartu</name>
    <dbReference type="NCBI Taxonomy" id="4572"/>
    <lineage>
        <taxon>Eukaryota</taxon>
        <taxon>Viridiplantae</taxon>
        <taxon>Streptophyta</taxon>
        <taxon>Embryophyta</taxon>
        <taxon>Tracheophyta</taxon>
        <taxon>Spermatophyta</taxon>
        <taxon>Magnoliopsida</taxon>
        <taxon>Liliopsida</taxon>
        <taxon>Poales</taxon>
        <taxon>Poaceae</taxon>
        <taxon>BOP clade</taxon>
        <taxon>Pooideae</taxon>
        <taxon>Triticodae</taxon>
        <taxon>Triticeae</taxon>
        <taxon>Triticinae</taxon>
        <taxon>Triticum</taxon>
    </lineage>
</organism>
<name>A0A8R7THJ3_TRIUA</name>
<dbReference type="EnsemblPlants" id="TuG1812G0200002915.01.T02">
    <property type="protein sequence ID" value="TuG1812G0200002915.01.T02"/>
    <property type="gene ID" value="TuG1812G0200002915.01"/>
</dbReference>
<reference evidence="2" key="2">
    <citation type="submission" date="2018-03" db="EMBL/GenBank/DDBJ databases">
        <title>The Triticum urartu genome reveals the dynamic nature of wheat genome evolution.</title>
        <authorList>
            <person name="Ling H."/>
            <person name="Ma B."/>
            <person name="Shi X."/>
            <person name="Liu H."/>
            <person name="Dong L."/>
            <person name="Sun H."/>
            <person name="Cao Y."/>
            <person name="Gao Q."/>
            <person name="Zheng S."/>
            <person name="Li Y."/>
            <person name="Yu Y."/>
            <person name="Du H."/>
            <person name="Qi M."/>
            <person name="Li Y."/>
            <person name="Yu H."/>
            <person name="Cui Y."/>
            <person name="Wang N."/>
            <person name="Chen C."/>
            <person name="Wu H."/>
            <person name="Zhao Y."/>
            <person name="Zhang J."/>
            <person name="Li Y."/>
            <person name="Zhou W."/>
            <person name="Zhang B."/>
            <person name="Hu W."/>
            <person name="Eijk M."/>
            <person name="Tang J."/>
            <person name="Witsenboer H."/>
            <person name="Zhao S."/>
            <person name="Li Z."/>
            <person name="Zhang A."/>
            <person name="Wang D."/>
            <person name="Liang C."/>
        </authorList>
    </citation>
    <scope>NUCLEOTIDE SEQUENCE [LARGE SCALE GENOMIC DNA]</scope>
    <source>
        <strain evidence="2">cv. G1812</strain>
    </source>
</reference>
<evidence type="ECO:0000256" key="1">
    <source>
        <dbReference type="SAM" id="MobiDB-lite"/>
    </source>
</evidence>
<evidence type="ECO:0000313" key="2">
    <source>
        <dbReference type="EnsemblPlants" id="TuG1812G0200002915.01.T02"/>
    </source>
</evidence>
<proteinExistence type="predicted"/>
<dbReference type="Proteomes" id="UP000015106">
    <property type="component" value="Chromosome 2"/>
</dbReference>
<feature type="region of interest" description="Disordered" evidence="1">
    <location>
        <begin position="73"/>
        <end position="114"/>
    </location>
</feature>